<reference evidence="2" key="1">
    <citation type="submission" date="2023-06" db="EMBL/GenBank/DDBJ databases">
        <title>Genome-scale phylogeny and comparative genomics of the fungal order Sordariales.</title>
        <authorList>
            <consortium name="Lawrence Berkeley National Laboratory"/>
            <person name="Hensen N."/>
            <person name="Bonometti L."/>
            <person name="Westerberg I."/>
            <person name="Brannstrom I.O."/>
            <person name="Guillou S."/>
            <person name="Cros-Aarteil S."/>
            <person name="Calhoun S."/>
            <person name="Haridas S."/>
            <person name="Kuo A."/>
            <person name="Mondo S."/>
            <person name="Pangilinan J."/>
            <person name="Riley R."/>
            <person name="LaButti K."/>
            <person name="Andreopoulos B."/>
            <person name="Lipzen A."/>
            <person name="Chen C."/>
            <person name="Yanf M."/>
            <person name="Daum C."/>
            <person name="Ng V."/>
            <person name="Clum A."/>
            <person name="Steindorff A."/>
            <person name="Ohm R."/>
            <person name="Martin F."/>
            <person name="Silar P."/>
            <person name="Natvig D."/>
            <person name="Lalanne C."/>
            <person name="Gautier V."/>
            <person name="Ament-velasquez S.L."/>
            <person name="Kruys A."/>
            <person name="Hutchinson M.I."/>
            <person name="Powell A.J."/>
            <person name="Barry K."/>
            <person name="Miller A.N."/>
            <person name="Grigoriev I.V."/>
            <person name="Debuchy R."/>
            <person name="Gladieux P."/>
            <person name="Thoren M.H."/>
            <person name="Johannesson H."/>
        </authorList>
    </citation>
    <scope>NUCLEOTIDE SEQUENCE</scope>
    <source>
        <strain evidence="2">SMH2392-1A</strain>
    </source>
</reference>
<accession>A0AA39ZUG5</accession>
<dbReference type="GeneID" id="85318699"/>
<evidence type="ECO:0000313" key="2">
    <source>
        <dbReference type="EMBL" id="KAK0703764.1"/>
    </source>
</evidence>
<keyword evidence="3" id="KW-1185">Reference proteome</keyword>
<gene>
    <name evidence="2" type="ORF">B0T26DRAFT_511487</name>
</gene>
<comment type="caution">
    <text evidence="2">The sequence shown here is derived from an EMBL/GenBank/DDBJ whole genome shotgun (WGS) entry which is preliminary data.</text>
</comment>
<dbReference type="EMBL" id="JAUIRO010000008">
    <property type="protein sequence ID" value="KAK0703764.1"/>
    <property type="molecule type" value="Genomic_DNA"/>
</dbReference>
<feature type="region of interest" description="Disordered" evidence="1">
    <location>
        <begin position="206"/>
        <end position="237"/>
    </location>
</feature>
<dbReference type="AlphaFoldDB" id="A0AA39ZUG5"/>
<dbReference type="RefSeq" id="XP_060290623.1">
    <property type="nucleotide sequence ID" value="XM_060435429.1"/>
</dbReference>
<name>A0AA39ZUG5_9PEZI</name>
<dbReference type="Proteomes" id="UP001172101">
    <property type="component" value="Unassembled WGS sequence"/>
</dbReference>
<organism evidence="2 3">
    <name type="scientific">Lasiosphaeria miniovina</name>
    <dbReference type="NCBI Taxonomy" id="1954250"/>
    <lineage>
        <taxon>Eukaryota</taxon>
        <taxon>Fungi</taxon>
        <taxon>Dikarya</taxon>
        <taxon>Ascomycota</taxon>
        <taxon>Pezizomycotina</taxon>
        <taxon>Sordariomycetes</taxon>
        <taxon>Sordariomycetidae</taxon>
        <taxon>Sordariales</taxon>
        <taxon>Lasiosphaeriaceae</taxon>
        <taxon>Lasiosphaeria</taxon>
    </lineage>
</organism>
<sequence length="237" mass="25351">MLKMPQGSLRLRTAACSAAGAFSSAQRPRGCVVVWFCAALHLSSCSGPLCPVPWCPVSWTGVSQVGRRAGSGVLVATVCTCRVFKQGGQGYNRPSLAGPCPLPLSVFFLFHSSWEPQGPKVRLCKLHRCTYPWSWHPAVGPDRVGFPVPRRTDSPQRQLPASAHCLSAALHAASPPRAGRWSEKCPGAPVGLLCVSFHLGPHPRGSLVHPPKVEKVSRGTSVPVSEAVRGGSARRRR</sequence>
<protein>
    <submittedName>
        <fullName evidence="2">Uncharacterized protein</fullName>
    </submittedName>
</protein>
<proteinExistence type="predicted"/>
<evidence type="ECO:0000256" key="1">
    <source>
        <dbReference type="SAM" id="MobiDB-lite"/>
    </source>
</evidence>
<evidence type="ECO:0000313" key="3">
    <source>
        <dbReference type="Proteomes" id="UP001172101"/>
    </source>
</evidence>